<name>A0A4Y7SSG1_COPMI</name>
<feature type="non-terminal residue" evidence="1">
    <location>
        <position position="161"/>
    </location>
</feature>
<dbReference type="OrthoDB" id="2994928at2759"/>
<gene>
    <name evidence="1" type="ORF">FA13DRAFT_1608877</name>
</gene>
<evidence type="ECO:0000313" key="1">
    <source>
        <dbReference type="EMBL" id="TEB24732.1"/>
    </source>
</evidence>
<keyword evidence="2" id="KW-1185">Reference proteome</keyword>
<evidence type="ECO:0000313" key="2">
    <source>
        <dbReference type="Proteomes" id="UP000298030"/>
    </source>
</evidence>
<dbReference type="EMBL" id="QPFP01000063">
    <property type="protein sequence ID" value="TEB24732.1"/>
    <property type="molecule type" value="Genomic_DNA"/>
</dbReference>
<sequence>DGHYTAFTFVVGSAALKYGDSLHGPVPVALGPPISHVLTTPFLRIPSEIEAGVISRQGGRNGGDASCSLAALNFMKRVSDTGAPRWSGRASPHFRDAMLLALLRYHLIAREFTKQGNGLWTNWATPVSTDVANSLEQMDEVLDEEYSGLRYNDFNLYTPTV</sequence>
<accession>A0A4Y7SSG1</accession>
<organism evidence="1 2">
    <name type="scientific">Coprinellus micaceus</name>
    <name type="common">Glistening ink-cap mushroom</name>
    <name type="synonym">Coprinus micaceus</name>
    <dbReference type="NCBI Taxonomy" id="71717"/>
    <lineage>
        <taxon>Eukaryota</taxon>
        <taxon>Fungi</taxon>
        <taxon>Dikarya</taxon>
        <taxon>Basidiomycota</taxon>
        <taxon>Agaricomycotina</taxon>
        <taxon>Agaricomycetes</taxon>
        <taxon>Agaricomycetidae</taxon>
        <taxon>Agaricales</taxon>
        <taxon>Agaricineae</taxon>
        <taxon>Psathyrellaceae</taxon>
        <taxon>Coprinellus</taxon>
    </lineage>
</organism>
<feature type="non-terminal residue" evidence="1">
    <location>
        <position position="1"/>
    </location>
</feature>
<dbReference type="STRING" id="71717.A0A4Y7SSG1"/>
<proteinExistence type="predicted"/>
<dbReference type="AlphaFoldDB" id="A0A4Y7SSG1"/>
<protein>
    <submittedName>
        <fullName evidence="1">Uncharacterized protein</fullName>
    </submittedName>
</protein>
<reference evidence="1 2" key="1">
    <citation type="journal article" date="2019" name="Nat. Ecol. Evol.">
        <title>Megaphylogeny resolves global patterns of mushroom evolution.</title>
        <authorList>
            <person name="Varga T."/>
            <person name="Krizsan K."/>
            <person name="Foldi C."/>
            <person name="Dima B."/>
            <person name="Sanchez-Garcia M."/>
            <person name="Sanchez-Ramirez S."/>
            <person name="Szollosi G.J."/>
            <person name="Szarkandi J.G."/>
            <person name="Papp V."/>
            <person name="Albert L."/>
            <person name="Andreopoulos W."/>
            <person name="Angelini C."/>
            <person name="Antonin V."/>
            <person name="Barry K.W."/>
            <person name="Bougher N.L."/>
            <person name="Buchanan P."/>
            <person name="Buyck B."/>
            <person name="Bense V."/>
            <person name="Catcheside P."/>
            <person name="Chovatia M."/>
            <person name="Cooper J."/>
            <person name="Damon W."/>
            <person name="Desjardin D."/>
            <person name="Finy P."/>
            <person name="Geml J."/>
            <person name="Haridas S."/>
            <person name="Hughes K."/>
            <person name="Justo A."/>
            <person name="Karasinski D."/>
            <person name="Kautmanova I."/>
            <person name="Kiss B."/>
            <person name="Kocsube S."/>
            <person name="Kotiranta H."/>
            <person name="LaButti K.M."/>
            <person name="Lechner B.E."/>
            <person name="Liimatainen K."/>
            <person name="Lipzen A."/>
            <person name="Lukacs Z."/>
            <person name="Mihaltcheva S."/>
            <person name="Morgado L.N."/>
            <person name="Niskanen T."/>
            <person name="Noordeloos M.E."/>
            <person name="Ohm R.A."/>
            <person name="Ortiz-Santana B."/>
            <person name="Ovrebo C."/>
            <person name="Racz N."/>
            <person name="Riley R."/>
            <person name="Savchenko A."/>
            <person name="Shiryaev A."/>
            <person name="Soop K."/>
            <person name="Spirin V."/>
            <person name="Szebenyi C."/>
            <person name="Tomsovsky M."/>
            <person name="Tulloss R.E."/>
            <person name="Uehling J."/>
            <person name="Grigoriev I.V."/>
            <person name="Vagvolgyi C."/>
            <person name="Papp T."/>
            <person name="Martin F.M."/>
            <person name="Miettinen O."/>
            <person name="Hibbett D.S."/>
            <person name="Nagy L.G."/>
        </authorList>
    </citation>
    <scope>NUCLEOTIDE SEQUENCE [LARGE SCALE GENOMIC DNA]</scope>
    <source>
        <strain evidence="1 2">FP101781</strain>
    </source>
</reference>
<dbReference type="Proteomes" id="UP000298030">
    <property type="component" value="Unassembled WGS sequence"/>
</dbReference>
<comment type="caution">
    <text evidence="1">The sequence shown here is derived from an EMBL/GenBank/DDBJ whole genome shotgun (WGS) entry which is preliminary data.</text>
</comment>